<evidence type="ECO:0000256" key="3">
    <source>
        <dbReference type="ARBA" id="ARBA00022692"/>
    </source>
</evidence>
<name>S0EX34_CHTCT</name>
<dbReference type="Pfam" id="PF02687">
    <property type="entry name" value="FtsX"/>
    <property type="match status" value="1"/>
</dbReference>
<dbReference type="GO" id="GO:0022857">
    <property type="term" value="F:transmembrane transporter activity"/>
    <property type="evidence" value="ECO:0007669"/>
    <property type="project" value="TreeGrafter"/>
</dbReference>
<keyword evidence="3 8" id="KW-0812">Transmembrane</keyword>
<dbReference type="FunCoup" id="S0EX34">
    <property type="interactions" value="272"/>
</dbReference>
<dbReference type="OrthoDB" id="9770036at2"/>
<comment type="similarity">
    <text evidence="6">Belongs to the ABC-4 integral membrane protein family.</text>
</comment>
<evidence type="ECO:0000256" key="2">
    <source>
        <dbReference type="ARBA" id="ARBA00022475"/>
    </source>
</evidence>
<dbReference type="KEGG" id="ccz:CCALI_02701"/>
<dbReference type="InParanoid" id="S0EX34"/>
<feature type="region of interest" description="Disordered" evidence="7">
    <location>
        <begin position="81"/>
        <end position="101"/>
    </location>
</feature>
<gene>
    <name evidence="11" type="ORF">CCALI_02701</name>
</gene>
<evidence type="ECO:0000313" key="12">
    <source>
        <dbReference type="Proteomes" id="UP000014227"/>
    </source>
</evidence>
<evidence type="ECO:0000259" key="9">
    <source>
        <dbReference type="Pfam" id="PF02687"/>
    </source>
</evidence>
<keyword evidence="5 8" id="KW-0472">Membrane</keyword>
<feature type="transmembrane region" description="Helical" evidence="8">
    <location>
        <begin position="395"/>
        <end position="414"/>
    </location>
</feature>
<evidence type="ECO:0000313" key="11">
    <source>
        <dbReference type="EMBL" id="CCW36490.1"/>
    </source>
</evidence>
<evidence type="ECO:0000256" key="5">
    <source>
        <dbReference type="ARBA" id="ARBA00023136"/>
    </source>
</evidence>
<dbReference type="eggNOG" id="COG0577">
    <property type="taxonomic scope" value="Bacteria"/>
</dbReference>
<dbReference type="PANTHER" id="PTHR30572:SF4">
    <property type="entry name" value="ABC TRANSPORTER PERMEASE YTRF"/>
    <property type="match status" value="1"/>
</dbReference>
<evidence type="ECO:0000256" key="7">
    <source>
        <dbReference type="SAM" id="MobiDB-lite"/>
    </source>
</evidence>
<evidence type="ECO:0000259" key="10">
    <source>
        <dbReference type="Pfam" id="PF12704"/>
    </source>
</evidence>
<organism evidence="11 12">
    <name type="scientific">Chthonomonas calidirosea (strain DSM 23976 / ICMP 18418 / T49)</name>
    <dbReference type="NCBI Taxonomy" id="1303518"/>
    <lineage>
        <taxon>Bacteria</taxon>
        <taxon>Bacillati</taxon>
        <taxon>Armatimonadota</taxon>
        <taxon>Chthonomonadia</taxon>
        <taxon>Chthonomonadales</taxon>
        <taxon>Chthonomonadaceae</taxon>
        <taxon>Chthonomonas</taxon>
    </lineage>
</organism>
<dbReference type="HOGENOM" id="CLU_000604_8_0_0"/>
<dbReference type="InterPro" id="IPR050250">
    <property type="entry name" value="Macrolide_Exporter_MacB"/>
</dbReference>
<protein>
    <submittedName>
        <fullName evidence="11">ABC-type antimicrobial peptide transport system,permease component</fullName>
    </submittedName>
</protein>
<evidence type="ECO:0000256" key="6">
    <source>
        <dbReference type="ARBA" id="ARBA00038076"/>
    </source>
</evidence>
<feature type="transmembrane region" description="Helical" evidence="8">
    <location>
        <begin position="308"/>
        <end position="332"/>
    </location>
</feature>
<dbReference type="GO" id="GO:0005886">
    <property type="term" value="C:plasma membrane"/>
    <property type="evidence" value="ECO:0007669"/>
    <property type="project" value="UniProtKB-SubCell"/>
</dbReference>
<dbReference type="RefSeq" id="WP_016483999.1">
    <property type="nucleotide sequence ID" value="NC_021487.1"/>
</dbReference>
<keyword evidence="2" id="KW-1003">Cell membrane</keyword>
<feature type="transmembrane region" description="Helical" evidence="8">
    <location>
        <begin position="353"/>
        <end position="383"/>
    </location>
</feature>
<evidence type="ECO:0000256" key="4">
    <source>
        <dbReference type="ARBA" id="ARBA00022989"/>
    </source>
</evidence>
<reference evidence="12" key="1">
    <citation type="submission" date="2013-03" db="EMBL/GenBank/DDBJ databases">
        <title>Genome sequence of Chthonomonas calidirosea, the first sequenced genome from the Armatimonadetes phylum (formally candidate division OP10).</title>
        <authorList>
            <person name="Lee K.C.Y."/>
            <person name="Morgan X.C."/>
            <person name="Dunfield P.F."/>
            <person name="Tamas I."/>
            <person name="Houghton K.M."/>
            <person name="Vyssotski M."/>
            <person name="Ryan J.L.J."/>
            <person name="Lagutin K."/>
            <person name="McDonald I.R."/>
            <person name="Stott M.B."/>
        </authorList>
    </citation>
    <scope>NUCLEOTIDE SEQUENCE [LARGE SCALE GENOMIC DNA]</scope>
    <source>
        <strain evidence="12">DSM 23976 / ICMP 18418 / T49</strain>
    </source>
</reference>
<dbReference type="EMBL" id="HF951689">
    <property type="protein sequence ID" value="CCW36490.1"/>
    <property type="molecule type" value="Genomic_DNA"/>
</dbReference>
<dbReference type="Proteomes" id="UP000014227">
    <property type="component" value="Chromosome I"/>
</dbReference>
<sequence length="431" mass="46002">MNLLESTRIALRGLAGNKMRTFLTMLGIIIGVGVVILVVAIGEGATQRVKQTIDELGTNLLFVWNGPPRLHIAPAAALAAQSDSSTTTTTSNGFPTPPAPPNRLTLDEANAIAKNFTQAIAAVAPIVRRSVQIRFQDNNATTTLEGTNTEYPFVNNASVMRGRFFDQSDIDGVRQVCVVGQTVVESLTGSADNDLVGQHISINNQDFLVIGELTPKGSGIFGQDQDDVILAPITTVMQRIANTTNIDAMNVRCTSAKMMPLAMEQIANYLRNQHHLQPPFPQNDDFEIRSQTDLMNRQQSVTGTMTSLLSIVAIISLVVGGIGIMNIMLVSVTERTREIGIRKAIGATPRDILLQFLIESSIISLIGGIIGLALGVIGAHLLATVGGWNTIVDPRAVIAGLVVSAGVGLFFGIYPASKAAALNPIEALRFE</sequence>
<evidence type="ECO:0000256" key="1">
    <source>
        <dbReference type="ARBA" id="ARBA00004651"/>
    </source>
</evidence>
<feature type="domain" description="MacB-like periplasmic core" evidence="10">
    <location>
        <begin position="21"/>
        <end position="268"/>
    </location>
</feature>
<dbReference type="PANTHER" id="PTHR30572">
    <property type="entry name" value="MEMBRANE COMPONENT OF TRANSPORTER-RELATED"/>
    <property type="match status" value="1"/>
</dbReference>
<dbReference type="InterPro" id="IPR003838">
    <property type="entry name" value="ABC3_permease_C"/>
</dbReference>
<dbReference type="PATRIC" id="fig|1303518.3.peg.2802"/>
<evidence type="ECO:0000256" key="8">
    <source>
        <dbReference type="SAM" id="Phobius"/>
    </source>
</evidence>
<dbReference type="STRING" id="454171.CP488_01389"/>
<dbReference type="AlphaFoldDB" id="S0EX34"/>
<feature type="domain" description="ABC3 transporter permease C-terminal" evidence="9">
    <location>
        <begin position="311"/>
        <end position="424"/>
    </location>
</feature>
<keyword evidence="12" id="KW-1185">Reference proteome</keyword>
<comment type="subcellular location">
    <subcellularLocation>
        <location evidence="1">Cell membrane</location>
        <topology evidence="1">Multi-pass membrane protein</topology>
    </subcellularLocation>
</comment>
<keyword evidence="4 8" id="KW-1133">Transmembrane helix</keyword>
<dbReference type="InterPro" id="IPR025857">
    <property type="entry name" value="MacB_PCD"/>
</dbReference>
<feature type="compositionally biased region" description="Low complexity" evidence="7">
    <location>
        <begin position="81"/>
        <end position="94"/>
    </location>
</feature>
<accession>S0EX34</accession>
<proteinExistence type="inferred from homology"/>
<dbReference type="Pfam" id="PF12704">
    <property type="entry name" value="MacB_PCD"/>
    <property type="match status" value="1"/>
</dbReference>
<feature type="transmembrane region" description="Helical" evidence="8">
    <location>
        <begin position="21"/>
        <end position="42"/>
    </location>
</feature>